<dbReference type="PANTHER" id="PTHR10340:SF29">
    <property type="entry name" value="SPHINGOMYELIN PHOSPHODIESTERASE"/>
    <property type="match status" value="1"/>
</dbReference>
<reference evidence="4" key="1">
    <citation type="submission" date="2023-07" db="EMBL/GenBank/DDBJ databases">
        <title>Chromosome-level genome assembly of Artemia franciscana.</title>
        <authorList>
            <person name="Jo E."/>
        </authorList>
    </citation>
    <scope>NUCLEOTIDE SEQUENCE</scope>
    <source>
        <tissue evidence="4">Whole body</tissue>
    </source>
</reference>
<keyword evidence="2" id="KW-0325">Glycoprotein</keyword>
<keyword evidence="1" id="KW-0378">Hydrolase</keyword>
<dbReference type="PANTHER" id="PTHR10340">
    <property type="entry name" value="SPHINGOMYELIN PHOSPHODIESTERASE"/>
    <property type="match status" value="1"/>
</dbReference>
<organism evidence="4 5">
    <name type="scientific">Artemia franciscana</name>
    <name type="common">Brine shrimp</name>
    <name type="synonym">Artemia sanfranciscana</name>
    <dbReference type="NCBI Taxonomy" id="6661"/>
    <lineage>
        <taxon>Eukaryota</taxon>
        <taxon>Metazoa</taxon>
        <taxon>Ecdysozoa</taxon>
        <taxon>Arthropoda</taxon>
        <taxon>Crustacea</taxon>
        <taxon>Branchiopoda</taxon>
        <taxon>Anostraca</taxon>
        <taxon>Artemiidae</taxon>
        <taxon>Artemia</taxon>
    </lineage>
</organism>
<dbReference type="GO" id="GO:0016020">
    <property type="term" value="C:membrane"/>
    <property type="evidence" value="ECO:0007669"/>
    <property type="project" value="GOC"/>
</dbReference>
<dbReference type="SUPFAM" id="SSF47862">
    <property type="entry name" value="Saposin"/>
    <property type="match status" value="1"/>
</dbReference>
<dbReference type="InterPro" id="IPR011001">
    <property type="entry name" value="Saposin-like"/>
</dbReference>
<evidence type="ECO:0000313" key="5">
    <source>
        <dbReference type="Proteomes" id="UP001187531"/>
    </source>
</evidence>
<comment type="caution">
    <text evidence="4">The sequence shown here is derived from an EMBL/GenBank/DDBJ whole genome shotgun (WGS) entry which is preliminary data.</text>
</comment>
<keyword evidence="5" id="KW-1185">Reference proteome</keyword>
<evidence type="ECO:0000313" key="4">
    <source>
        <dbReference type="EMBL" id="KAK2702980.1"/>
    </source>
</evidence>
<gene>
    <name evidence="4" type="ORF">QYM36_018436</name>
</gene>
<name>A0AA88H6L1_ARTSF</name>
<dbReference type="GO" id="GO:0006685">
    <property type="term" value="P:sphingomyelin catabolic process"/>
    <property type="evidence" value="ECO:0007669"/>
    <property type="project" value="TreeGrafter"/>
</dbReference>
<evidence type="ECO:0000256" key="1">
    <source>
        <dbReference type="ARBA" id="ARBA00022801"/>
    </source>
</evidence>
<sequence length="256" mass="28893">MEVKGNMKNATEEQIVDGIVGICLNLNMYSEKVCRGVVTEAVPDFIHMFQNIRIDRENVCALFMIISRTGFVRFKVTYLKKYRKDPVADYEYCNIGDITKLEWSLTPPETPKPPVEVLPPRQPDAPTLKVLHISDFHWDPEYLSGSNAVCGDPLCCRASSGEPADESAVAGYWGDYRDCDLPLWTLRNSLEHVGATHPDIDFIVWTGDLPPHDVWETNETEHTNIIQDMTNLLVEFFPSTPVYGAIGNHESHPINA</sequence>
<dbReference type="GO" id="GO:0005764">
    <property type="term" value="C:lysosome"/>
    <property type="evidence" value="ECO:0007669"/>
    <property type="project" value="TreeGrafter"/>
</dbReference>
<dbReference type="Pfam" id="PF00149">
    <property type="entry name" value="Metallophos"/>
    <property type="match status" value="1"/>
</dbReference>
<dbReference type="InterPro" id="IPR004843">
    <property type="entry name" value="Calcineurin-like_PHP"/>
</dbReference>
<evidence type="ECO:0000259" key="3">
    <source>
        <dbReference type="Pfam" id="PF00149"/>
    </source>
</evidence>
<evidence type="ECO:0000256" key="2">
    <source>
        <dbReference type="ARBA" id="ARBA00023180"/>
    </source>
</evidence>
<dbReference type="GO" id="GO:0046513">
    <property type="term" value="P:ceramide biosynthetic process"/>
    <property type="evidence" value="ECO:0007669"/>
    <property type="project" value="TreeGrafter"/>
</dbReference>
<dbReference type="SUPFAM" id="SSF56300">
    <property type="entry name" value="Metallo-dependent phosphatases"/>
    <property type="match status" value="1"/>
</dbReference>
<dbReference type="InterPro" id="IPR029052">
    <property type="entry name" value="Metallo-depent_PP-like"/>
</dbReference>
<feature type="domain" description="Calcineurin-like phosphoesterase" evidence="3">
    <location>
        <begin position="128"/>
        <end position="250"/>
    </location>
</feature>
<proteinExistence type="predicted"/>
<dbReference type="AlphaFoldDB" id="A0AA88H6L1"/>
<dbReference type="GO" id="GO:0005615">
    <property type="term" value="C:extracellular space"/>
    <property type="evidence" value="ECO:0007669"/>
    <property type="project" value="TreeGrafter"/>
</dbReference>
<dbReference type="GO" id="GO:0061750">
    <property type="term" value="F:acid sphingomyelin phosphodiesterase activity"/>
    <property type="evidence" value="ECO:0007669"/>
    <property type="project" value="TreeGrafter"/>
</dbReference>
<dbReference type="EMBL" id="JAVRJZ010000125">
    <property type="protein sequence ID" value="KAK2702980.1"/>
    <property type="molecule type" value="Genomic_DNA"/>
</dbReference>
<accession>A0AA88H6L1</accession>
<protein>
    <recommendedName>
        <fullName evidence="3">Calcineurin-like phosphoesterase domain-containing protein</fullName>
    </recommendedName>
</protein>
<dbReference type="Proteomes" id="UP001187531">
    <property type="component" value="Unassembled WGS sequence"/>
</dbReference>